<evidence type="ECO:0000256" key="1">
    <source>
        <dbReference type="SAM" id="SignalP"/>
    </source>
</evidence>
<name>A0A073IYA3_9RHOB</name>
<feature type="chain" id="PRO_5041119402" description="YbjN domain-containing protein" evidence="1">
    <location>
        <begin position="23"/>
        <end position="155"/>
    </location>
</feature>
<sequence length="155" mass="17283">MNKLIASTATALFIASAQITFAQSISASNPDTLINMLSESGYPTELVTDSYGDPQIKTEIDGTKMDINFYDCTDGRNCRDIQFRASFDTSGNTSMQTLHDWNRDFFIGKSYQNSQGYAVIEHAVAGVDGMSRYTFERILTRWTSAVDGFKEHIGF</sequence>
<dbReference type="GeneID" id="68869918"/>
<dbReference type="Pfam" id="PF10722">
    <property type="entry name" value="YbjN"/>
    <property type="match status" value="1"/>
</dbReference>
<keyword evidence="1" id="KW-0732">Signal</keyword>
<reference evidence="2 3" key="1">
    <citation type="submission" date="2014-01" db="EMBL/GenBank/DDBJ databases">
        <title>Sulfitobacter sp. H3 (MCCC 1A00686) Genome Sequencing.</title>
        <authorList>
            <person name="Lai Q."/>
            <person name="Hong Z."/>
        </authorList>
    </citation>
    <scope>NUCLEOTIDE SEQUENCE [LARGE SCALE GENOMIC DNA]</scope>
    <source>
        <strain evidence="2 3">H3</strain>
    </source>
</reference>
<evidence type="ECO:0000313" key="3">
    <source>
        <dbReference type="Proteomes" id="UP000027746"/>
    </source>
</evidence>
<dbReference type="InterPro" id="IPR019660">
    <property type="entry name" value="Put_sensory_transdc_reg_YbjN"/>
</dbReference>
<proteinExistence type="predicted"/>
<evidence type="ECO:0008006" key="4">
    <source>
        <dbReference type="Google" id="ProtNLM"/>
    </source>
</evidence>
<feature type="signal peptide" evidence="1">
    <location>
        <begin position="1"/>
        <end position="22"/>
    </location>
</feature>
<keyword evidence="3" id="KW-1185">Reference proteome</keyword>
<dbReference type="RefSeq" id="WP_051694568.1">
    <property type="nucleotide sequence ID" value="NZ_CP054599.1"/>
</dbReference>
<dbReference type="AlphaFoldDB" id="A0A073IYA3"/>
<evidence type="ECO:0000313" key="2">
    <source>
        <dbReference type="EMBL" id="KEJ94714.1"/>
    </source>
</evidence>
<accession>A0A073IYA3</accession>
<protein>
    <recommendedName>
        <fullName evidence="4">YbjN domain-containing protein</fullName>
    </recommendedName>
</protein>
<comment type="caution">
    <text evidence="2">The sequence shown here is derived from an EMBL/GenBank/DDBJ whole genome shotgun (WGS) entry which is preliminary data.</text>
</comment>
<gene>
    <name evidence="2" type="ORF">SUH3_04655</name>
</gene>
<dbReference type="EMBL" id="JAMD01000010">
    <property type="protein sequence ID" value="KEJ94714.1"/>
    <property type="molecule type" value="Genomic_DNA"/>
</dbReference>
<dbReference type="OrthoDB" id="33037at2"/>
<organism evidence="2 3">
    <name type="scientific">Pseudosulfitobacter pseudonitzschiae</name>
    <dbReference type="NCBI Taxonomy" id="1402135"/>
    <lineage>
        <taxon>Bacteria</taxon>
        <taxon>Pseudomonadati</taxon>
        <taxon>Pseudomonadota</taxon>
        <taxon>Alphaproteobacteria</taxon>
        <taxon>Rhodobacterales</taxon>
        <taxon>Roseobacteraceae</taxon>
        <taxon>Pseudosulfitobacter</taxon>
    </lineage>
</organism>
<dbReference type="Proteomes" id="UP000027746">
    <property type="component" value="Unassembled WGS sequence"/>
</dbReference>